<keyword evidence="2" id="KW-1185">Reference proteome</keyword>
<reference evidence="1 2" key="1">
    <citation type="submission" date="2019-01" db="EMBL/GenBank/DDBJ databases">
        <title>Sequencing of cultivated peanut Arachis hypogaea provides insights into genome evolution and oil improvement.</title>
        <authorList>
            <person name="Chen X."/>
        </authorList>
    </citation>
    <scope>NUCLEOTIDE SEQUENCE [LARGE SCALE GENOMIC DNA]</scope>
    <source>
        <strain evidence="2">cv. Fuhuasheng</strain>
        <tissue evidence="1">Leaves</tissue>
    </source>
</reference>
<organism evidence="1 2">
    <name type="scientific">Arachis hypogaea</name>
    <name type="common">Peanut</name>
    <dbReference type="NCBI Taxonomy" id="3818"/>
    <lineage>
        <taxon>Eukaryota</taxon>
        <taxon>Viridiplantae</taxon>
        <taxon>Streptophyta</taxon>
        <taxon>Embryophyta</taxon>
        <taxon>Tracheophyta</taxon>
        <taxon>Spermatophyta</taxon>
        <taxon>Magnoliopsida</taxon>
        <taxon>eudicotyledons</taxon>
        <taxon>Gunneridae</taxon>
        <taxon>Pentapetalae</taxon>
        <taxon>rosids</taxon>
        <taxon>fabids</taxon>
        <taxon>Fabales</taxon>
        <taxon>Fabaceae</taxon>
        <taxon>Papilionoideae</taxon>
        <taxon>50 kb inversion clade</taxon>
        <taxon>dalbergioids sensu lato</taxon>
        <taxon>Dalbergieae</taxon>
        <taxon>Pterocarpus clade</taxon>
        <taxon>Arachis</taxon>
    </lineage>
</organism>
<dbReference type="EMBL" id="SDMP01000019">
    <property type="protein sequence ID" value="RYQ87082.1"/>
    <property type="molecule type" value="Genomic_DNA"/>
</dbReference>
<gene>
    <name evidence="1" type="ORF">Ahy_B09g094565</name>
</gene>
<name>A0A444XBN9_ARAHY</name>
<sequence>MNCLSVNYHKVETQIKFYCVVFMTVRLNIAIFSRSFSSKQLYFLRELDCVVTGNKTTKESKNLDALETSLFCDSPAMRAAANLSSSARAPLSLQQQDQLEGNV</sequence>
<dbReference type="AlphaFoldDB" id="A0A444XBN9"/>
<protein>
    <submittedName>
        <fullName evidence="1">Uncharacterized protein</fullName>
    </submittedName>
</protein>
<proteinExistence type="predicted"/>
<evidence type="ECO:0000313" key="1">
    <source>
        <dbReference type="EMBL" id="RYQ87082.1"/>
    </source>
</evidence>
<evidence type="ECO:0000313" key="2">
    <source>
        <dbReference type="Proteomes" id="UP000289738"/>
    </source>
</evidence>
<accession>A0A444XBN9</accession>
<dbReference type="Proteomes" id="UP000289738">
    <property type="component" value="Chromosome B09"/>
</dbReference>
<comment type="caution">
    <text evidence="1">The sequence shown here is derived from an EMBL/GenBank/DDBJ whole genome shotgun (WGS) entry which is preliminary data.</text>
</comment>